<dbReference type="AlphaFoldDB" id="A0A8J8MNN4"/>
<sequence length="317" mass="34695">MQLKPQLRGLPVVELGHHIHPTLGDTIMLKSGKKIGYLEFGDPSGIPIFYFHGGLSSRIEAGILAENAAKNGLRLIGLDRPGVGLSDPMKAFTFIDWPAIVVEIADALGIERFSVCGTSGGGAFACACGAIEEVSKRMNTIILIAGMLPTTPDEKKLQSMIVRLNFPTAKYIPLISFAINKLVSKQFIKRLESDTDQAFKEMDKVVKPGYSYMMANSILSGQLQGQKANIRDLALYAQPLGFELNTIKVPVLALSGLKDRNVPSAIADRVVCEVHCGRHITYEEADHGSIFKQMDDMVEQITFYIHNQIDGCKKKSS</sequence>
<dbReference type="PANTHER" id="PTHR43433">
    <property type="entry name" value="HYDROLASE, ALPHA/BETA FOLD FAMILY PROTEIN"/>
    <property type="match status" value="1"/>
</dbReference>
<dbReference type="Proteomes" id="UP000683246">
    <property type="component" value="Chromosome"/>
</dbReference>
<feature type="domain" description="AB hydrolase-1" evidence="1">
    <location>
        <begin position="47"/>
        <end position="268"/>
    </location>
</feature>
<proteinExistence type="predicted"/>
<organism evidence="2 3">
    <name type="scientific">Vallitalea pronyensis</name>
    <dbReference type="NCBI Taxonomy" id="1348613"/>
    <lineage>
        <taxon>Bacteria</taxon>
        <taxon>Bacillati</taxon>
        <taxon>Bacillota</taxon>
        <taxon>Clostridia</taxon>
        <taxon>Lachnospirales</taxon>
        <taxon>Vallitaleaceae</taxon>
        <taxon>Vallitalea</taxon>
    </lineage>
</organism>
<gene>
    <name evidence="2" type="ORF">HZI73_21640</name>
</gene>
<dbReference type="GO" id="GO:0016787">
    <property type="term" value="F:hydrolase activity"/>
    <property type="evidence" value="ECO:0007669"/>
    <property type="project" value="UniProtKB-KW"/>
</dbReference>
<dbReference type="RefSeq" id="WP_212695437.1">
    <property type="nucleotide sequence ID" value="NZ_CP058649.1"/>
</dbReference>
<evidence type="ECO:0000313" key="2">
    <source>
        <dbReference type="EMBL" id="QUI24742.1"/>
    </source>
</evidence>
<evidence type="ECO:0000313" key="3">
    <source>
        <dbReference type="Proteomes" id="UP000683246"/>
    </source>
</evidence>
<reference evidence="2" key="1">
    <citation type="submission" date="2020-07" db="EMBL/GenBank/DDBJ databases">
        <title>Vallitalea pronyensis genome.</title>
        <authorList>
            <person name="Postec A."/>
        </authorList>
    </citation>
    <scope>NUCLEOTIDE SEQUENCE</scope>
    <source>
        <strain evidence="2">FatNI3</strain>
    </source>
</reference>
<dbReference type="Gene3D" id="3.40.50.1820">
    <property type="entry name" value="alpha/beta hydrolase"/>
    <property type="match status" value="1"/>
</dbReference>
<dbReference type="SUPFAM" id="SSF53474">
    <property type="entry name" value="alpha/beta-Hydrolases"/>
    <property type="match status" value="1"/>
</dbReference>
<dbReference type="InterPro" id="IPR000073">
    <property type="entry name" value="AB_hydrolase_1"/>
</dbReference>
<keyword evidence="3" id="KW-1185">Reference proteome</keyword>
<dbReference type="Pfam" id="PF00561">
    <property type="entry name" value="Abhydrolase_1"/>
    <property type="match status" value="1"/>
</dbReference>
<evidence type="ECO:0000259" key="1">
    <source>
        <dbReference type="Pfam" id="PF00561"/>
    </source>
</evidence>
<name>A0A8J8MNN4_9FIRM</name>
<dbReference type="InterPro" id="IPR029058">
    <property type="entry name" value="AB_hydrolase_fold"/>
</dbReference>
<dbReference type="InterPro" id="IPR050471">
    <property type="entry name" value="AB_hydrolase"/>
</dbReference>
<dbReference type="EMBL" id="CP058649">
    <property type="protein sequence ID" value="QUI24742.1"/>
    <property type="molecule type" value="Genomic_DNA"/>
</dbReference>
<protein>
    <submittedName>
        <fullName evidence="2">Alpha/beta hydrolase</fullName>
    </submittedName>
</protein>
<keyword evidence="2" id="KW-0378">Hydrolase</keyword>
<accession>A0A8J8MNN4</accession>
<dbReference type="KEGG" id="vpy:HZI73_21640"/>
<dbReference type="PANTHER" id="PTHR43433:SF10">
    <property type="entry name" value="AB HYDROLASE-1 DOMAIN-CONTAINING PROTEIN"/>
    <property type="match status" value="1"/>
</dbReference>